<proteinExistence type="predicted"/>
<reference evidence="1" key="1">
    <citation type="submission" date="2020-04" db="EMBL/GenBank/DDBJ databases">
        <authorList>
            <person name="Zhang T."/>
        </authorList>
    </citation>
    <scope>NUCLEOTIDE SEQUENCE</scope>
    <source>
        <strain evidence="1">HKST-UBA80</strain>
    </source>
</reference>
<protein>
    <submittedName>
        <fullName evidence="1">Uncharacterized protein</fullName>
    </submittedName>
</protein>
<reference evidence="1" key="2">
    <citation type="journal article" date="2021" name="Microbiome">
        <title>Successional dynamics and alternative stable states in a saline activated sludge microbial community over 9 years.</title>
        <authorList>
            <person name="Wang Y."/>
            <person name="Ye J."/>
            <person name="Ju F."/>
            <person name="Liu L."/>
            <person name="Boyd J.A."/>
            <person name="Deng Y."/>
            <person name="Parks D.H."/>
            <person name="Jiang X."/>
            <person name="Yin X."/>
            <person name="Woodcroft B.J."/>
            <person name="Tyson G.W."/>
            <person name="Hugenholtz P."/>
            <person name="Polz M.F."/>
            <person name="Zhang T."/>
        </authorList>
    </citation>
    <scope>NUCLEOTIDE SEQUENCE</scope>
    <source>
        <strain evidence="1">HKST-UBA80</strain>
    </source>
</reference>
<accession>A0A955E0Z4</accession>
<comment type="caution">
    <text evidence="1">The sequence shown here is derived from an EMBL/GenBank/DDBJ whole genome shotgun (WGS) entry which is preliminary data.</text>
</comment>
<dbReference type="EMBL" id="JAGQNY010000011">
    <property type="protein sequence ID" value="MCA9302322.1"/>
    <property type="molecule type" value="Genomic_DNA"/>
</dbReference>
<organism evidence="1 2">
    <name type="scientific">candidate division WWE3 bacterium</name>
    <dbReference type="NCBI Taxonomy" id="2053526"/>
    <lineage>
        <taxon>Bacteria</taxon>
        <taxon>Katanobacteria</taxon>
    </lineage>
</organism>
<name>A0A955E0Z4_UNCKA</name>
<sequence length="85" mass="9642">MRQALISADKTMDAALKDLVSGSGMGERLKYAKNLFSPDTYDKIWKAHKVRNNLVHEAGYEPTYFVLKSSIEDLKRGLIELKVNL</sequence>
<evidence type="ECO:0000313" key="2">
    <source>
        <dbReference type="Proteomes" id="UP000714817"/>
    </source>
</evidence>
<dbReference type="AlphaFoldDB" id="A0A955E0Z4"/>
<gene>
    <name evidence="1" type="ORF">KDA10_03130</name>
</gene>
<dbReference type="Proteomes" id="UP000714817">
    <property type="component" value="Unassembled WGS sequence"/>
</dbReference>
<evidence type="ECO:0000313" key="1">
    <source>
        <dbReference type="EMBL" id="MCA9302322.1"/>
    </source>
</evidence>